<dbReference type="GO" id="GO:0005634">
    <property type="term" value="C:nucleus"/>
    <property type="evidence" value="ECO:0007669"/>
    <property type="project" value="UniProtKB-SubCell"/>
</dbReference>
<dbReference type="AlphaFoldDB" id="A0A1A0H5F8"/>
<gene>
    <name evidence="9" type="ORF">METBIDRAFT_33507</name>
</gene>
<dbReference type="RefSeq" id="XP_018709856.1">
    <property type="nucleotide sequence ID" value="XM_018856314.1"/>
</dbReference>
<dbReference type="Pfam" id="PF00046">
    <property type="entry name" value="Homeodomain"/>
    <property type="match status" value="1"/>
</dbReference>
<dbReference type="InterPro" id="IPR051000">
    <property type="entry name" value="Homeobox_DNA-bind_prot"/>
</dbReference>
<evidence type="ECO:0000256" key="6">
    <source>
        <dbReference type="RuleBase" id="RU000682"/>
    </source>
</evidence>
<dbReference type="PROSITE" id="PS50071">
    <property type="entry name" value="HOMEOBOX_2"/>
    <property type="match status" value="1"/>
</dbReference>
<evidence type="ECO:0000256" key="5">
    <source>
        <dbReference type="PROSITE-ProRule" id="PRU00108"/>
    </source>
</evidence>
<dbReference type="PROSITE" id="PS00027">
    <property type="entry name" value="HOMEOBOX_1"/>
    <property type="match status" value="1"/>
</dbReference>
<accession>A0A1A0H5F8</accession>
<evidence type="ECO:0000256" key="1">
    <source>
        <dbReference type="ARBA" id="ARBA00004123"/>
    </source>
</evidence>
<proteinExistence type="predicted"/>
<dbReference type="GO" id="GO:0000978">
    <property type="term" value="F:RNA polymerase II cis-regulatory region sequence-specific DNA binding"/>
    <property type="evidence" value="ECO:0007669"/>
    <property type="project" value="TreeGrafter"/>
</dbReference>
<feature type="compositionally biased region" description="Polar residues" evidence="7">
    <location>
        <begin position="374"/>
        <end position="385"/>
    </location>
</feature>
<reference evidence="9 10" key="1">
    <citation type="submission" date="2016-05" db="EMBL/GenBank/DDBJ databases">
        <title>Comparative genomics of biotechnologically important yeasts.</title>
        <authorList>
            <consortium name="DOE Joint Genome Institute"/>
            <person name="Riley R."/>
            <person name="Haridas S."/>
            <person name="Wolfe K.H."/>
            <person name="Lopes M.R."/>
            <person name="Hittinger C.T."/>
            <person name="Goker M."/>
            <person name="Salamov A."/>
            <person name="Wisecaver J."/>
            <person name="Long T.M."/>
            <person name="Aerts A.L."/>
            <person name="Barry K."/>
            <person name="Choi C."/>
            <person name="Clum A."/>
            <person name="Coughlan A.Y."/>
            <person name="Deshpande S."/>
            <person name="Douglass A.P."/>
            <person name="Hanson S.J."/>
            <person name="Klenk H.-P."/>
            <person name="LaButti K."/>
            <person name="Lapidus A."/>
            <person name="Lindquist E."/>
            <person name="Lipzen A."/>
            <person name="Meier-kolthoff J.P."/>
            <person name="Ohm R.A."/>
            <person name="Otillar R.P."/>
            <person name="Pangilinan J."/>
            <person name="Peng Y."/>
            <person name="Rokas A."/>
            <person name="Rosa C.A."/>
            <person name="Scheuner C."/>
            <person name="Sibirny A.A."/>
            <person name="Slot J.C."/>
            <person name="Stielow J.B."/>
            <person name="Sun H."/>
            <person name="Kurtzman C.P."/>
            <person name="Blackwell M."/>
            <person name="Grigoriev I.V."/>
            <person name="Jeffries T.W."/>
        </authorList>
    </citation>
    <scope>NUCLEOTIDE SEQUENCE [LARGE SCALE GENOMIC DNA]</scope>
    <source>
        <strain evidence="9 10">NRRL YB-4993</strain>
    </source>
</reference>
<evidence type="ECO:0000256" key="7">
    <source>
        <dbReference type="SAM" id="MobiDB-lite"/>
    </source>
</evidence>
<dbReference type="InterPro" id="IPR009057">
    <property type="entry name" value="Homeodomain-like_sf"/>
</dbReference>
<evidence type="ECO:0000313" key="9">
    <source>
        <dbReference type="EMBL" id="OBA19324.1"/>
    </source>
</evidence>
<keyword evidence="3 5" id="KW-0371">Homeobox</keyword>
<dbReference type="GO" id="GO:0000981">
    <property type="term" value="F:DNA-binding transcription factor activity, RNA polymerase II-specific"/>
    <property type="evidence" value="ECO:0007669"/>
    <property type="project" value="InterPro"/>
</dbReference>
<feature type="compositionally biased region" description="Basic and acidic residues" evidence="7">
    <location>
        <begin position="399"/>
        <end position="413"/>
    </location>
</feature>
<dbReference type="GeneID" id="30029290"/>
<dbReference type="InterPro" id="IPR017970">
    <property type="entry name" value="Homeobox_CS"/>
</dbReference>
<organism evidence="9 10">
    <name type="scientific">Metschnikowia bicuspidata var. bicuspidata NRRL YB-4993</name>
    <dbReference type="NCBI Taxonomy" id="869754"/>
    <lineage>
        <taxon>Eukaryota</taxon>
        <taxon>Fungi</taxon>
        <taxon>Dikarya</taxon>
        <taxon>Ascomycota</taxon>
        <taxon>Saccharomycotina</taxon>
        <taxon>Pichiomycetes</taxon>
        <taxon>Metschnikowiaceae</taxon>
        <taxon>Metschnikowia</taxon>
    </lineage>
</organism>
<protein>
    <recommendedName>
        <fullName evidence="8">Homeobox domain-containing protein</fullName>
    </recommendedName>
</protein>
<feature type="region of interest" description="Disordered" evidence="7">
    <location>
        <begin position="67"/>
        <end position="90"/>
    </location>
</feature>
<feature type="compositionally biased region" description="Polar residues" evidence="7">
    <location>
        <begin position="428"/>
        <end position="441"/>
    </location>
</feature>
<feature type="DNA-binding region" description="Homeobox" evidence="5">
    <location>
        <begin position="5"/>
        <end position="64"/>
    </location>
</feature>
<feature type="compositionally biased region" description="Polar residues" evidence="7">
    <location>
        <begin position="449"/>
        <end position="473"/>
    </location>
</feature>
<comment type="caution">
    <text evidence="9">The sequence shown here is derived from an EMBL/GenBank/DDBJ whole genome shotgun (WGS) entry which is preliminary data.</text>
</comment>
<dbReference type="PANTHER" id="PTHR24324">
    <property type="entry name" value="HOMEOBOX PROTEIN HHEX"/>
    <property type="match status" value="1"/>
</dbReference>
<feature type="region of interest" description="Disordered" evidence="7">
    <location>
        <begin position="362"/>
        <end position="385"/>
    </location>
</feature>
<dbReference type="OrthoDB" id="6159439at2759"/>
<dbReference type="CDD" id="cd00086">
    <property type="entry name" value="homeodomain"/>
    <property type="match status" value="1"/>
</dbReference>
<evidence type="ECO:0000256" key="4">
    <source>
        <dbReference type="ARBA" id="ARBA00023242"/>
    </source>
</evidence>
<evidence type="ECO:0000256" key="3">
    <source>
        <dbReference type="ARBA" id="ARBA00023155"/>
    </source>
</evidence>
<name>A0A1A0H5F8_9ASCO</name>
<feature type="region of interest" description="Disordered" evidence="7">
    <location>
        <begin position="398"/>
        <end position="487"/>
    </location>
</feature>
<dbReference type="GO" id="GO:0030154">
    <property type="term" value="P:cell differentiation"/>
    <property type="evidence" value="ECO:0007669"/>
    <property type="project" value="TreeGrafter"/>
</dbReference>
<dbReference type="SUPFAM" id="SSF46689">
    <property type="entry name" value="Homeodomain-like"/>
    <property type="match status" value="1"/>
</dbReference>
<feature type="domain" description="Homeobox" evidence="8">
    <location>
        <begin position="3"/>
        <end position="63"/>
    </location>
</feature>
<evidence type="ECO:0000259" key="8">
    <source>
        <dbReference type="PROSITE" id="PS50071"/>
    </source>
</evidence>
<dbReference type="SMART" id="SM00389">
    <property type="entry name" value="HOX"/>
    <property type="match status" value="1"/>
</dbReference>
<feature type="compositionally biased region" description="Polar residues" evidence="7">
    <location>
        <begin position="536"/>
        <end position="553"/>
    </location>
</feature>
<dbReference type="InterPro" id="IPR001356">
    <property type="entry name" value="HD"/>
</dbReference>
<keyword evidence="10" id="KW-1185">Reference proteome</keyword>
<dbReference type="PANTHER" id="PTHR24324:SF5">
    <property type="entry name" value="HEMATOPOIETICALLY-EXPRESSED HOMEOBOX PROTEIN HHEX"/>
    <property type="match status" value="1"/>
</dbReference>
<feature type="region of interest" description="Disordered" evidence="7">
    <location>
        <begin position="536"/>
        <end position="566"/>
    </location>
</feature>
<evidence type="ECO:0000313" key="10">
    <source>
        <dbReference type="Proteomes" id="UP000092555"/>
    </source>
</evidence>
<dbReference type="Gene3D" id="1.10.10.60">
    <property type="entry name" value="Homeodomain-like"/>
    <property type="match status" value="1"/>
</dbReference>
<keyword evidence="2 5" id="KW-0238">DNA-binding</keyword>
<feature type="compositionally biased region" description="Low complexity" evidence="7">
    <location>
        <begin position="73"/>
        <end position="90"/>
    </location>
</feature>
<dbReference type="Proteomes" id="UP000092555">
    <property type="component" value="Unassembled WGS sequence"/>
</dbReference>
<sequence>MSDDTNLKRSRASGEVLDYLLREFDVNQNPNPDQRKDISERTGMTEKAVRIWFQNRRAKLRKFERMGKPVKQSGRPGVSPRGVVSGPSSRSNLLTNVSLSALDQHSETPNELNDKYCFIDCSSLSVGSWQRIKSGQHDHHALKTSLINLSPFTLDQFMNTVDLMVILSKKNNEINYFFAAISNNSKILFRIFYPISSIISSSLLENSVSKESSELRLKLSHTPKFSVYFFSGINANLNQWSICDDFSEAQQVSSAYYAPGGTSTPHVLVGSKLSLEFLLEFVKTQNEHQIPGFESVALHHFEHDPKDSHLDASNVNAFDPVHATETKGQYTLSHNSHDANDFSIKHDVDWHDTPRDEQDFAMKGISPLGDFHNRSQSPAMSQHSSLNTDIKYLTGLSTKESENAGHSSKKPENEYSDIFTDSPDFFNAVQTPGTHQTPSHTSIRDHDNLINSPSTNVHSFVNDNVNTDNISNSRSDKDHQVNLRESSALSYSAPQFNSSIEQHKYGYDDGTSHPHDYGFAAQIPANEFLAHEILSGNQSMPNDTSNSGATTQTAHEDQFIDYNGDA</sequence>
<keyword evidence="4 5" id="KW-0539">Nucleus</keyword>
<evidence type="ECO:0000256" key="2">
    <source>
        <dbReference type="ARBA" id="ARBA00023125"/>
    </source>
</evidence>
<comment type="subcellular location">
    <subcellularLocation>
        <location evidence="1 5 6">Nucleus</location>
    </subcellularLocation>
</comment>
<dbReference type="EMBL" id="LXTC01000007">
    <property type="protein sequence ID" value="OBA19324.1"/>
    <property type="molecule type" value="Genomic_DNA"/>
</dbReference>
<dbReference type="STRING" id="869754.A0A1A0H5F8"/>